<dbReference type="EMBL" id="CVRY01000006">
    <property type="protein sequence ID" value="CRL64108.1"/>
    <property type="molecule type" value="Genomic_DNA"/>
</dbReference>
<dbReference type="PANTHER" id="PTHR30408">
    <property type="entry name" value="TYPE-1 RESTRICTION ENZYME ECOKI SPECIFICITY PROTEIN"/>
    <property type="match status" value="1"/>
</dbReference>
<evidence type="ECO:0000259" key="5">
    <source>
        <dbReference type="Pfam" id="PF01420"/>
    </source>
</evidence>
<gene>
    <name evidence="6" type="ORF">BN1804_02815</name>
</gene>
<dbReference type="Gene3D" id="1.10.287.1120">
    <property type="entry name" value="Bipartite methylase S protein"/>
    <property type="match status" value="1"/>
</dbReference>
<dbReference type="RefSeq" id="WP_072064527.1">
    <property type="nucleotide sequence ID" value="NZ_CVRY01000006.1"/>
</dbReference>
<evidence type="ECO:0000256" key="1">
    <source>
        <dbReference type="ARBA" id="ARBA00010923"/>
    </source>
</evidence>
<evidence type="ECO:0000256" key="2">
    <source>
        <dbReference type="ARBA" id="ARBA00022747"/>
    </source>
</evidence>
<comment type="similarity">
    <text evidence="1">Belongs to the type-I restriction system S methylase family.</text>
</comment>
<dbReference type="GO" id="GO:0009307">
    <property type="term" value="P:DNA restriction-modification system"/>
    <property type="evidence" value="ECO:0007669"/>
    <property type="project" value="UniProtKB-KW"/>
</dbReference>
<accession>A0A0G4QE07</accession>
<evidence type="ECO:0000313" key="7">
    <source>
        <dbReference type="Proteomes" id="UP000183920"/>
    </source>
</evidence>
<dbReference type="Proteomes" id="UP000183920">
    <property type="component" value="Unassembled WGS sequence"/>
</dbReference>
<dbReference type="Pfam" id="PF01420">
    <property type="entry name" value="Methylase_S"/>
    <property type="match status" value="2"/>
</dbReference>
<dbReference type="InterPro" id="IPR044946">
    <property type="entry name" value="Restrct_endonuc_typeI_TRD_sf"/>
</dbReference>
<feature type="domain" description="Type I restriction modification DNA specificity" evidence="5">
    <location>
        <begin position="32"/>
        <end position="195"/>
    </location>
</feature>
<evidence type="ECO:0000313" key="6">
    <source>
        <dbReference type="EMBL" id="CRL64108.1"/>
    </source>
</evidence>
<dbReference type="InterPro" id="IPR000055">
    <property type="entry name" value="Restrct_endonuc_typeI_TRD"/>
</dbReference>
<keyword evidence="2" id="KW-0680">Restriction system</keyword>
<evidence type="ECO:0000256" key="3">
    <source>
        <dbReference type="ARBA" id="ARBA00023125"/>
    </source>
</evidence>
<evidence type="ECO:0000256" key="4">
    <source>
        <dbReference type="SAM" id="Coils"/>
    </source>
</evidence>
<proteinExistence type="inferred from homology"/>
<feature type="domain" description="Type I restriction modification DNA specificity" evidence="5">
    <location>
        <begin position="224"/>
        <end position="397"/>
    </location>
</feature>
<dbReference type="CDD" id="cd17513">
    <property type="entry name" value="RMtype1_S_AveSPN6ORF1907P_TRD2-CR2_like"/>
    <property type="match status" value="1"/>
</dbReference>
<dbReference type="Gene3D" id="3.90.220.20">
    <property type="entry name" value="DNA methylase specificity domains"/>
    <property type="match status" value="2"/>
</dbReference>
<sequence>MSADKKVPEIRFKGFSGEWDCLILGENANFTKGQGYSKGDLVTNGVPIILYGRLYTRYQTVITAVDTFVTEKDKSVKSIGGEVIVPASGESPEDISRASVVSEPNIILGGDLNIVLPNKKVNPTFLALAMSMGRLKKILSSKAQGKSVVHIRNSDLADLDIILPSEKPEQTTIGNYFQKLDNLINQHQQKHDKLNNIKKAMLEKMFPKLGETVPEIRFKGFSGEWLNNSIGEICGSTFGGGTPSTSEKSFWQGNIPWIQSSDIADGDVSSVNAKKYITKVAINKSATKLISGNSIAIVTRVGVGKLSLMKDKFATSQDFLSLSDLKVDAQFSAYTIWKQLQIEKEQVQGTSIKGITKEELLSKIITFPKSKLEQIAIGNYFQKLDELINQHQQQITKLNHIKQACLSKMFI</sequence>
<organism evidence="6 7">
    <name type="scientific">Proteus penneri</name>
    <dbReference type="NCBI Taxonomy" id="102862"/>
    <lineage>
        <taxon>Bacteria</taxon>
        <taxon>Pseudomonadati</taxon>
        <taxon>Pseudomonadota</taxon>
        <taxon>Gammaproteobacteria</taxon>
        <taxon>Enterobacterales</taxon>
        <taxon>Morganellaceae</taxon>
        <taxon>Proteus</taxon>
    </lineage>
</organism>
<dbReference type="SUPFAM" id="SSF116734">
    <property type="entry name" value="DNA methylase specificity domain"/>
    <property type="match status" value="2"/>
</dbReference>
<dbReference type="AlphaFoldDB" id="A0A0G4QE07"/>
<dbReference type="GO" id="GO:0003677">
    <property type="term" value="F:DNA binding"/>
    <property type="evidence" value="ECO:0007669"/>
    <property type="project" value="UniProtKB-KW"/>
</dbReference>
<reference evidence="7" key="1">
    <citation type="submission" date="2015-06" db="EMBL/GenBank/DDBJ databases">
        <authorList>
            <person name="Urmite Genomes"/>
        </authorList>
    </citation>
    <scope>NUCLEOTIDE SEQUENCE [LARGE SCALE GENOMIC DNA]</scope>
    <source>
        <strain evidence="7">CSUR P1867</strain>
    </source>
</reference>
<feature type="coiled-coil region" evidence="4">
    <location>
        <begin position="177"/>
        <end position="204"/>
    </location>
</feature>
<protein>
    <submittedName>
        <fullName evidence="6">Type I restriction modification DNA specificity domain protein</fullName>
    </submittedName>
</protein>
<keyword evidence="4" id="KW-0175">Coiled coil</keyword>
<name>A0A0G4QE07_9GAMM</name>
<dbReference type="PANTHER" id="PTHR30408:SF12">
    <property type="entry name" value="TYPE I RESTRICTION ENZYME MJAVIII SPECIFICITY SUBUNIT"/>
    <property type="match status" value="1"/>
</dbReference>
<dbReference type="InterPro" id="IPR052021">
    <property type="entry name" value="Type-I_RS_S_subunit"/>
</dbReference>
<keyword evidence="3" id="KW-0238">DNA-binding</keyword>